<accession>A0ABP7G148</accession>
<gene>
    <name evidence="1" type="ORF">GCM10022240_03170</name>
</gene>
<keyword evidence="2" id="KW-1185">Reference proteome</keyword>
<evidence type="ECO:0000313" key="1">
    <source>
        <dbReference type="EMBL" id="GAA3753569.1"/>
    </source>
</evidence>
<protein>
    <submittedName>
        <fullName evidence="1">Uncharacterized protein</fullName>
    </submittedName>
</protein>
<evidence type="ECO:0000313" key="2">
    <source>
        <dbReference type="Proteomes" id="UP001500540"/>
    </source>
</evidence>
<organism evidence="1 2">
    <name type="scientific">Microbacterium kribbense</name>
    <dbReference type="NCBI Taxonomy" id="433645"/>
    <lineage>
        <taxon>Bacteria</taxon>
        <taxon>Bacillati</taxon>
        <taxon>Actinomycetota</taxon>
        <taxon>Actinomycetes</taxon>
        <taxon>Micrococcales</taxon>
        <taxon>Microbacteriaceae</taxon>
        <taxon>Microbacterium</taxon>
    </lineage>
</organism>
<proteinExistence type="predicted"/>
<dbReference type="EMBL" id="BAABAF010000001">
    <property type="protein sequence ID" value="GAA3753569.1"/>
    <property type="molecule type" value="Genomic_DNA"/>
</dbReference>
<comment type="caution">
    <text evidence="1">The sequence shown here is derived from an EMBL/GenBank/DDBJ whole genome shotgun (WGS) entry which is preliminary data.</text>
</comment>
<dbReference type="Proteomes" id="UP001500540">
    <property type="component" value="Unassembled WGS sequence"/>
</dbReference>
<sequence length="59" mass="6089">MPHSRPSTTAAAPDAPARADAALAELVDDPDLTGGATLIEAVGDTAHRLVQVQVAMRLR</sequence>
<reference evidence="2" key="1">
    <citation type="journal article" date="2019" name="Int. J. Syst. Evol. Microbiol.">
        <title>The Global Catalogue of Microorganisms (GCM) 10K type strain sequencing project: providing services to taxonomists for standard genome sequencing and annotation.</title>
        <authorList>
            <consortium name="The Broad Institute Genomics Platform"/>
            <consortium name="The Broad Institute Genome Sequencing Center for Infectious Disease"/>
            <person name="Wu L."/>
            <person name="Ma J."/>
        </authorList>
    </citation>
    <scope>NUCLEOTIDE SEQUENCE [LARGE SCALE GENOMIC DNA]</scope>
    <source>
        <strain evidence="2">JCM 16950</strain>
    </source>
</reference>
<name>A0ABP7G148_9MICO</name>